<dbReference type="Gene3D" id="1.20.120.160">
    <property type="entry name" value="HPT domain"/>
    <property type="match status" value="1"/>
</dbReference>
<dbReference type="EMBL" id="JBDGHN010000002">
    <property type="protein sequence ID" value="MEN2750986.1"/>
    <property type="molecule type" value="Genomic_DNA"/>
</dbReference>
<keyword evidence="5" id="KW-1185">Reference proteome</keyword>
<reference evidence="4 5" key="1">
    <citation type="submission" date="2024-05" db="EMBL/GenBank/DDBJ databases">
        <authorList>
            <person name="Kim H.-Y."/>
            <person name="Kim E."/>
            <person name="Cai Y."/>
            <person name="Yang S.-M."/>
            <person name="Lee W."/>
        </authorList>
    </citation>
    <scope>NUCLEOTIDE SEQUENCE [LARGE SCALE GENOMIC DNA]</scope>
    <source>
        <strain evidence="4 5">FBL11</strain>
    </source>
</reference>
<dbReference type="InterPro" id="IPR036641">
    <property type="entry name" value="HPT_dom_sf"/>
</dbReference>
<sequence>MTKEHAKKDHINKNLDDGIINHEQFEDLRELFEEDFEKLIRAYIVDSQHRIETLRAARTANDNVNGFEIAHALKGASANLGATQLIALSHKLQERCREHKVDQQASLIEDIALALQRVEQEINKRLS</sequence>
<dbReference type="RefSeq" id="WP_299220522.1">
    <property type="nucleotide sequence ID" value="NZ_JBDGHN010000002.1"/>
</dbReference>
<evidence type="ECO:0000313" key="4">
    <source>
        <dbReference type="EMBL" id="MEN2750986.1"/>
    </source>
</evidence>
<dbReference type="SUPFAM" id="SSF47226">
    <property type="entry name" value="Histidine-containing phosphotransfer domain, HPT domain"/>
    <property type="match status" value="1"/>
</dbReference>
<accession>A0ABU9X6F7</accession>
<protein>
    <submittedName>
        <fullName evidence="4">Hpt domain-containing protein</fullName>
    </submittedName>
</protein>
<gene>
    <name evidence="4" type="ORF">AAIR29_04990</name>
</gene>
<feature type="domain" description="HPt" evidence="3">
    <location>
        <begin position="32"/>
        <end position="127"/>
    </location>
</feature>
<proteinExistence type="predicted"/>
<dbReference type="Pfam" id="PF01627">
    <property type="entry name" value="Hpt"/>
    <property type="match status" value="1"/>
</dbReference>
<dbReference type="Proteomes" id="UP001461960">
    <property type="component" value="Unassembled WGS sequence"/>
</dbReference>
<evidence type="ECO:0000256" key="2">
    <source>
        <dbReference type="PROSITE-ProRule" id="PRU00110"/>
    </source>
</evidence>
<evidence type="ECO:0000256" key="1">
    <source>
        <dbReference type="ARBA" id="ARBA00023012"/>
    </source>
</evidence>
<evidence type="ECO:0000313" key="5">
    <source>
        <dbReference type="Proteomes" id="UP001461960"/>
    </source>
</evidence>
<dbReference type="PROSITE" id="PS50894">
    <property type="entry name" value="HPT"/>
    <property type="match status" value="1"/>
</dbReference>
<dbReference type="InterPro" id="IPR008207">
    <property type="entry name" value="Sig_transdc_His_kin_Hpt_dom"/>
</dbReference>
<feature type="modified residue" description="Phosphohistidine" evidence="2">
    <location>
        <position position="71"/>
    </location>
</feature>
<name>A0ABU9X6F7_9GAMM</name>
<keyword evidence="1" id="KW-0902">Two-component regulatory system</keyword>
<keyword evidence="2" id="KW-0597">Phosphoprotein</keyword>
<organism evidence="4 5">
    <name type="scientific">Psychrobacter saeujeotis</name>
    <dbReference type="NCBI Taxonomy" id="3143436"/>
    <lineage>
        <taxon>Bacteria</taxon>
        <taxon>Pseudomonadati</taxon>
        <taxon>Pseudomonadota</taxon>
        <taxon>Gammaproteobacteria</taxon>
        <taxon>Moraxellales</taxon>
        <taxon>Moraxellaceae</taxon>
        <taxon>Psychrobacter</taxon>
    </lineage>
</organism>
<comment type="caution">
    <text evidence="4">The sequence shown here is derived from an EMBL/GenBank/DDBJ whole genome shotgun (WGS) entry which is preliminary data.</text>
</comment>
<evidence type="ECO:0000259" key="3">
    <source>
        <dbReference type="PROSITE" id="PS50894"/>
    </source>
</evidence>